<feature type="region of interest" description="Disordered" evidence="1">
    <location>
        <begin position="1"/>
        <end position="35"/>
    </location>
</feature>
<keyword evidence="2" id="KW-1133">Transmembrane helix</keyword>
<evidence type="ECO:0000313" key="3">
    <source>
        <dbReference type="EMBL" id="ACJ00138.1"/>
    </source>
</evidence>
<dbReference type="HOGENOM" id="CLU_129294_2_0_5"/>
<feature type="transmembrane region" description="Helical" evidence="2">
    <location>
        <begin position="97"/>
        <end position="128"/>
    </location>
</feature>
<dbReference type="RefSeq" id="WP_012567918.1">
    <property type="nucleotide sequence ID" value="NC_011420.2"/>
</dbReference>
<feature type="compositionally biased region" description="Basic and acidic residues" evidence="1">
    <location>
        <begin position="7"/>
        <end position="35"/>
    </location>
</feature>
<keyword evidence="2" id="KW-0472">Membrane</keyword>
<dbReference type="KEGG" id="rce:RC1_2765"/>
<name>B6IV14_RHOCS</name>
<keyword evidence="4" id="KW-1185">Reference proteome</keyword>
<dbReference type="AlphaFoldDB" id="B6IV14"/>
<evidence type="ECO:0000313" key="4">
    <source>
        <dbReference type="Proteomes" id="UP000001591"/>
    </source>
</evidence>
<proteinExistence type="predicted"/>
<dbReference type="OrthoDB" id="5405464at2"/>
<sequence>MVQVDDSVQKQDDAERQEDIPPSDDTRPTQEEAGRERNDLRTVLIVIYSLNLLALLAFIIPPAVVTPILGVVLAYFGRGAARGTLWENHFAFAIRGFWAWLIVLSISLLLLSAFVGLIGLALLPLWWLMRCVGALQRALERKPIVDPDAWVV</sequence>
<dbReference type="STRING" id="414684.RC1_2765"/>
<evidence type="ECO:0000256" key="2">
    <source>
        <dbReference type="SAM" id="Phobius"/>
    </source>
</evidence>
<gene>
    <name evidence="3" type="ordered locus">RC1_2765</name>
</gene>
<feature type="transmembrane region" description="Helical" evidence="2">
    <location>
        <begin position="45"/>
        <end position="77"/>
    </location>
</feature>
<organism evidence="3 4">
    <name type="scientific">Rhodospirillum centenum (strain ATCC 51521 / SW)</name>
    <dbReference type="NCBI Taxonomy" id="414684"/>
    <lineage>
        <taxon>Bacteria</taxon>
        <taxon>Pseudomonadati</taxon>
        <taxon>Pseudomonadota</taxon>
        <taxon>Alphaproteobacteria</taxon>
        <taxon>Rhodospirillales</taxon>
        <taxon>Rhodospirillaceae</taxon>
        <taxon>Rhodospirillum</taxon>
    </lineage>
</organism>
<dbReference type="EMBL" id="CP000613">
    <property type="protein sequence ID" value="ACJ00138.1"/>
    <property type="molecule type" value="Genomic_DNA"/>
</dbReference>
<reference evidence="3 4" key="1">
    <citation type="journal article" date="2010" name="BMC Genomics">
        <title>Metabolic flexibility revealed in the genome of the cyst-forming alpha-1 proteobacterium Rhodospirillum centenum.</title>
        <authorList>
            <person name="Lu Y.K."/>
            <person name="Marden J."/>
            <person name="Han M."/>
            <person name="Swingley W.D."/>
            <person name="Mastrian S.D."/>
            <person name="Chowdhury S.R."/>
            <person name="Hao J."/>
            <person name="Helmy T."/>
            <person name="Kim S."/>
            <person name="Kurdoglu A.A."/>
            <person name="Matthies H.J."/>
            <person name="Rollo D."/>
            <person name="Stothard P."/>
            <person name="Blankenship R.E."/>
            <person name="Bauer C.E."/>
            <person name="Touchman J.W."/>
        </authorList>
    </citation>
    <scope>NUCLEOTIDE SEQUENCE [LARGE SCALE GENOMIC DNA]</scope>
    <source>
        <strain evidence="4">ATCC 51521 / SW</strain>
    </source>
</reference>
<protein>
    <submittedName>
        <fullName evidence="3">Membrane protein, putative</fullName>
    </submittedName>
</protein>
<accession>B6IV14</accession>
<dbReference type="Proteomes" id="UP000001591">
    <property type="component" value="Chromosome"/>
</dbReference>
<evidence type="ECO:0000256" key="1">
    <source>
        <dbReference type="SAM" id="MobiDB-lite"/>
    </source>
</evidence>
<keyword evidence="2" id="KW-0812">Transmembrane</keyword>
<dbReference type="eggNOG" id="COG3671">
    <property type="taxonomic scope" value="Bacteria"/>
</dbReference>